<dbReference type="Gene3D" id="3.30.450.30">
    <property type="entry name" value="Dynein light chain 2a, cytoplasmic"/>
    <property type="match status" value="1"/>
</dbReference>
<dbReference type="InterPro" id="IPR048278">
    <property type="entry name" value="PFN"/>
</dbReference>
<dbReference type="InterPro" id="IPR005455">
    <property type="entry name" value="PFN_euk"/>
</dbReference>
<comment type="subunit">
    <text evidence="3 7">Occurs in many kinds of cells as a complex with monomeric actin in a 1:1 ratio.</text>
</comment>
<evidence type="ECO:0000256" key="8">
    <source>
        <dbReference type="RuleBase" id="RU003909"/>
    </source>
</evidence>
<gene>
    <name evidence="10" type="primary">LOC100908696</name>
</gene>
<dbReference type="KEGG" id="goe:100908696"/>
<dbReference type="AlphaFoldDB" id="A0AAJ6QUU7"/>
<comment type="similarity">
    <text evidence="2 8">Belongs to the profilin family.</text>
</comment>
<evidence type="ECO:0000256" key="5">
    <source>
        <dbReference type="ARBA" id="ARBA00023203"/>
    </source>
</evidence>
<dbReference type="CTD" id="33834"/>
<dbReference type="GO" id="GO:0005856">
    <property type="term" value="C:cytoskeleton"/>
    <property type="evidence" value="ECO:0007669"/>
    <property type="project" value="UniProtKB-SubCell"/>
</dbReference>
<keyword evidence="5 8" id="KW-0009">Actin-binding</keyword>
<protein>
    <recommendedName>
        <fullName evidence="8">Profilin</fullName>
    </recommendedName>
</protein>
<dbReference type="PRINTS" id="PR01640">
    <property type="entry name" value="PROFILINPLNT"/>
</dbReference>
<evidence type="ECO:0000313" key="10">
    <source>
        <dbReference type="RefSeq" id="XP_003744636.1"/>
    </source>
</evidence>
<organism evidence="9 10">
    <name type="scientific">Galendromus occidentalis</name>
    <name type="common">western predatory mite</name>
    <dbReference type="NCBI Taxonomy" id="34638"/>
    <lineage>
        <taxon>Eukaryota</taxon>
        <taxon>Metazoa</taxon>
        <taxon>Ecdysozoa</taxon>
        <taxon>Arthropoda</taxon>
        <taxon>Chelicerata</taxon>
        <taxon>Arachnida</taxon>
        <taxon>Acari</taxon>
        <taxon>Parasitiformes</taxon>
        <taxon>Mesostigmata</taxon>
        <taxon>Gamasina</taxon>
        <taxon>Phytoseioidea</taxon>
        <taxon>Phytoseiidae</taxon>
        <taxon>Typhlodrominae</taxon>
        <taxon>Galendromus</taxon>
    </lineage>
</organism>
<dbReference type="Proteomes" id="UP000694867">
    <property type="component" value="Unplaced"/>
</dbReference>
<dbReference type="GeneID" id="100908696"/>
<dbReference type="InterPro" id="IPR027310">
    <property type="entry name" value="Profilin_CS"/>
</dbReference>
<accession>A0AAJ6QUU7</accession>
<evidence type="ECO:0000256" key="6">
    <source>
        <dbReference type="ARBA" id="ARBA00023212"/>
    </source>
</evidence>
<evidence type="ECO:0000256" key="1">
    <source>
        <dbReference type="ARBA" id="ARBA00004245"/>
    </source>
</evidence>
<reference evidence="10" key="1">
    <citation type="submission" date="2025-08" db="UniProtKB">
        <authorList>
            <consortium name="RefSeq"/>
        </authorList>
    </citation>
    <scope>IDENTIFICATION</scope>
</reference>
<dbReference type="InterPro" id="IPR036140">
    <property type="entry name" value="PFN_sf"/>
</dbReference>
<comment type="subcellular location">
    <subcellularLocation>
        <location evidence="1">Cytoplasm</location>
        <location evidence="1">Cytoskeleton</location>
    </subcellularLocation>
</comment>
<evidence type="ECO:0000256" key="2">
    <source>
        <dbReference type="ARBA" id="ARBA00010058"/>
    </source>
</evidence>
<dbReference type="CDD" id="cd00148">
    <property type="entry name" value="PROF"/>
    <property type="match status" value="1"/>
</dbReference>
<dbReference type="Pfam" id="PF00235">
    <property type="entry name" value="Profilin"/>
    <property type="match status" value="1"/>
</dbReference>
<evidence type="ECO:0000256" key="7">
    <source>
        <dbReference type="RuleBase" id="RU003908"/>
    </source>
</evidence>
<name>A0AAJ6QUU7_9ACAR</name>
<dbReference type="GO" id="GO:0005938">
    <property type="term" value="C:cell cortex"/>
    <property type="evidence" value="ECO:0007669"/>
    <property type="project" value="TreeGrafter"/>
</dbReference>
<sequence>MSWQAYVDNQICAFVQCKTAAIAGLQDGSIWAKYEATPANVITQAEMKAIIDTMRNNPSKFLESGIHLGGEKYITISADDKLVRGRKATSALIVVQTNTLVLAVATQDGFPPGQLNSIVEKLGDYLRSTNF</sequence>
<keyword evidence="4" id="KW-0963">Cytoplasm</keyword>
<dbReference type="SMART" id="SM00392">
    <property type="entry name" value="PROF"/>
    <property type="match status" value="1"/>
</dbReference>
<keyword evidence="9" id="KW-1185">Reference proteome</keyword>
<evidence type="ECO:0000256" key="3">
    <source>
        <dbReference type="ARBA" id="ARBA00011583"/>
    </source>
</evidence>
<comment type="function">
    <text evidence="7">Binds to actin and affects the structure of the cytoskeleton. At high concentrations, profilin prevents the polymerization of actin, whereas it enhances it at low concentrations.</text>
</comment>
<dbReference type="PROSITE" id="PS00414">
    <property type="entry name" value="PROFILIN"/>
    <property type="match status" value="1"/>
</dbReference>
<evidence type="ECO:0000256" key="4">
    <source>
        <dbReference type="ARBA" id="ARBA00022490"/>
    </source>
</evidence>
<dbReference type="GO" id="GO:0003785">
    <property type="term" value="F:actin monomer binding"/>
    <property type="evidence" value="ECO:0007669"/>
    <property type="project" value="TreeGrafter"/>
</dbReference>
<dbReference type="RefSeq" id="XP_003744636.1">
    <property type="nucleotide sequence ID" value="XM_003744588.2"/>
</dbReference>
<proteinExistence type="inferred from homology"/>
<dbReference type="SUPFAM" id="SSF55770">
    <property type="entry name" value="Profilin (actin-binding protein)"/>
    <property type="match status" value="1"/>
</dbReference>
<dbReference type="PANTHER" id="PTHR11604">
    <property type="entry name" value="PROFILIN"/>
    <property type="match status" value="1"/>
</dbReference>
<dbReference type="PANTHER" id="PTHR11604:SF0">
    <property type="entry name" value="PROFILIN"/>
    <property type="match status" value="1"/>
</dbReference>
<evidence type="ECO:0000313" key="9">
    <source>
        <dbReference type="Proteomes" id="UP000694867"/>
    </source>
</evidence>
<keyword evidence="6 7" id="KW-0206">Cytoskeleton</keyword>
<dbReference type="PRINTS" id="PR00392">
    <property type="entry name" value="PROFILIN"/>
</dbReference>